<dbReference type="Proteomes" id="UP000583929">
    <property type="component" value="Unassembled WGS sequence"/>
</dbReference>
<dbReference type="EMBL" id="JAATIP010000233">
    <property type="protein sequence ID" value="KAF4357750.1"/>
    <property type="molecule type" value="Genomic_DNA"/>
</dbReference>
<evidence type="ECO:0000259" key="10">
    <source>
        <dbReference type="PROSITE" id="PS50067"/>
    </source>
</evidence>
<evidence type="ECO:0000256" key="7">
    <source>
        <dbReference type="PROSITE-ProRule" id="PRU00283"/>
    </source>
</evidence>
<dbReference type="GO" id="GO:0008017">
    <property type="term" value="F:microtubule binding"/>
    <property type="evidence" value="ECO:0007669"/>
    <property type="project" value="InterPro"/>
</dbReference>
<reference evidence="13 14" key="1">
    <citation type="journal article" date="2020" name="bioRxiv">
        <title>Sequence and annotation of 42 cannabis genomes reveals extensive copy number variation in cannabinoid synthesis and pathogen resistance genes.</title>
        <authorList>
            <person name="Mckernan K.J."/>
            <person name="Helbert Y."/>
            <person name="Kane L.T."/>
            <person name="Ebling H."/>
            <person name="Zhang L."/>
            <person name="Liu B."/>
            <person name="Eaton Z."/>
            <person name="Mclaughlin S."/>
            <person name="Kingan S."/>
            <person name="Baybayan P."/>
            <person name="Concepcion G."/>
            <person name="Jordan M."/>
            <person name="Riva A."/>
            <person name="Barbazuk W."/>
            <person name="Harkins T."/>
        </authorList>
    </citation>
    <scope>NUCLEOTIDE SEQUENCE [LARGE SCALE GENOMIC DNA]</scope>
    <source>
        <strain evidence="13 14">cv. Jamaican Lion 4</strain>
        <strain evidence="12">Father</strain>
        <strain evidence="11">Mother</strain>
        <tissue evidence="11">Leaf</tissue>
    </source>
</reference>
<evidence type="ECO:0000313" key="13">
    <source>
        <dbReference type="Proteomes" id="UP000525078"/>
    </source>
</evidence>
<dbReference type="InterPro" id="IPR001752">
    <property type="entry name" value="Kinesin_motor_dom"/>
</dbReference>
<evidence type="ECO:0000313" key="11">
    <source>
        <dbReference type="EMBL" id="KAF4357750.1"/>
    </source>
</evidence>
<evidence type="ECO:0000256" key="4">
    <source>
        <dbReference type="ARBA" id="ARBA00022840"/>
    </source>
</evidence>
<dbReference type="InterPro" id="IPR036961">
    <property type="entry name" value="Kinesin_motor_dom_sf"/>
</dbReference>
<keyword evidence="4 7" id="KW-0067">ATP-binding</keyword>
<evidence type="ECO:0000256" key="8">
    <source>
        <dbReference type="SAM" id="Coils"/>
    </source>
</evidence>
<dbReference type="InterPro" id="IPR027417">
    <property type="entry name" value="P-loop_NTPase"/>
</dbReference>
<evidence type="ECO:0000313" key="14">
    <source>
        <dbReference type="Proteomes" id="UP000583929"/>
    </source>
</evidence>
<dbReference type="GO" id="GO:0005874">
    <property type="term" value="C:microtubule"/>
    <property type="evidence" value="ECO:0007669"/>
    <property type="project" value="UniProtKB-KW"/>
</dbReference>
<evidence type="ECO:0000256" key="1">
    <source>
        <dbReference type="ARBA" id="ARBA00010899"/>
    </source>
</evidence>
<dbReference type="FunFam" id="3.40.850.10:FF:000074">
    <property type="entry name" value="p-loop containing nucleoside triphosphate hydrolase superfamily protein"/>
    <property type="match status" value="1"/>
</dbReference>
<sequence length="991" mass="110974">MLSSEDKTMESRKPVHKLSETIHSLLGWKSHVTSNWVKSVCDIMKSAPPDGASIISKPINGVMENSMKKKNDELHNSVLKIEDEIVALTAYINQLNTQRRQVLNEFLDLRGNIRVFCRIRPIAVPENFGQLKAVAALDSSNVVLKLAENKSKTYSFDKVFHPGSSQDEVFAEVEPVIKSALDGYNACIFAYGQTGTGKSFTMEGIPQSPGVVARSMEAIFKQAVDSNHVYVFTFSMLEIYLGNLKDLLVPQPTKVMDPTPPCLSIQTDPKGGIDIDNLVAIPVTDVNQALKLYKLGCRFRSTASTNSNKTSSRSHCLIRLSITCLDAPERRRETNKLWFVDLGGSERVLKTKASGRRLDEGKAINLSLSALGDVIHALQKKNCHVPYRNSKLTQVLKDSLGEDSKTLMLVHVSQKEEDICETLCSLNFATRVRSIHLGNMDSNEERAQKEIAIAHMQKKMKMIEDERQDVRGKIEKFNEELQKLTGTAPSSNDQLEASHLLSKFNQHNLEATRRKTTETKEAPLSRIPRFMKPTVCSTRKYGADSQTSEEKVKFPARRRRPSSHRAESVSFPVKRRSENNSECSISRNSCLGDLNVKSNADETEYSQDATECDIKSIIFMEHEISSKSSTQQKGCLVSSDGYGKGKKNSFISTNFSKVDNWLRLHKNEPTVSTTSQKSKRVLAIPAPEKKHNYKFTKKTIANNEKHESYVDVLGSGRLKQVEIHKPPTNMENIIDAHSICDSKYPPETLNGETILHTKSLGDMFMEESQSNLRSPPKIWGSCYDMNQDGGRVNQTFTMQKEGRAQSPETTFPEKNSCCKFSPSKISHCTFETRDDSGSSMSVSEQDLQCLLLPTEMTESVSQQDLQCSQFLTEMTVSEQELQCSQVPTETSTYESDSEDLDTIDQISENSIEKTRPRPGIHNMRTQRALFIDNKNPKELIETLVKPQQNTEVLGICNHIIGKVQILGASALLASGFNNLGLEHEFFNGLIL</sequence>
<dbReference type="AlphaFoldDB" id="A0A7J6EJ64"/>
<dbReference type="GO" id="GO:0005524">
    <property type="term" value="F:ATP binding"/>
    <property type="evidence" value="ECO:0007669"/>
    <property type="project" value="UniProtKB-UniRule"/>
</dbReference>
<dbReference type="PANTHER" id="PTHR47972">
    <property type="entry name" value="KINESIN-LIKE PROTEIN KLP-3"/>
    <property type="match status" value="1"/>
</dbReference>
<dbReference type="InterPro" id="IPR027640">
    <property type="entry name" value="Kinesin-like_fam"/>
</dbReference>
<evidence type="ECO:0000313" key="12">
    <source>
        <dbReference type="EMBL" id="KAF4371007.1"/>
    </source>
</evidence>
<evidence type="ECO:0000256" key="5">
    <source>
        <dbReference type="ARBA" id="ARBA00023054"/>
    </source>
</evidence>
<name>A0A7J6EJ64_CANSA</name>
<feature type="compositionally biased region" description="Basic residues" evidence="9">
    <location>
        <begin position="554"/>
        <end position="563"/>
    </location>
</feature>
<keyword evidence="3 7" id="KW-0547">Nucleotide-binding</keyword>
<evidence type="ECO:0000256" key="9">
    <source>
        <dbReference type="SAM" id="MobiDB-lite"/>
    </source>
</evidence>
<comment type="caution">
    <text evidence="11">The sequence shown here is derived from an EMBL/GenBank/DDBJ whole genome shotgun (WGS) entry which is preliminary data.</text>
</comment>
<dbReference type="Pfam" id="PF00225">
    <property type="entry name" value="Kinesin"/>
    <property type="match status" value="1"/>
</dbReference>
<protein>
    <recommendedName>
        <fullName evidence="10">Kinesin motor domain-containing protein</fullName>
    </recommendedName>
</protein>
<dbReference type="Proteomes" id="UP000525078">
    <property type="component" value="Unassembled WGS sequence"/>
</dbReference>
<evidence type="ECO:0000256" key="6">
    <source>
        <dbReference type="ARBA" id="ARBA00023175"/>
    </source>
</evidence>
<dbReference type="PROSITE" id="PS50067">
    <property type="entry name" value="KINESIN_MOTOR_2"/>
    <property type="match status" value="1"/>
</dbReference>
<dbReference type="SMART" id="SM00129">
    <property type="entry name" value="KISc"/>
    <property type="match status" value="1"/>
</dbReference>
<dbReference type="PANTHER" id="PTHR47972:SF23">
    <property type="entry name" value="KINESIN MOTOR DOMAIN-CONTAINING PROTEIN"/>
    <property type="match status" value="1"/>
</dbReference>
<dbReference type="GO" id="GO:0007018">
    <property type="term" value="P:microtubule-based movement"/>
    <property type="evidence" value="ECO:0007669"/>
    <property type="project" value="InterPro"/>
</dbReference>
<proteinExistence type="inferred from homology"/>
<organism evidence="11 13">
    <name type="scientific">Cannabis sativa</name>
    <name type="common">Hemp</name>
    <name type="synonym">Marijuana</name>
    <dbReference type="NCBI Taxonomy" id="3483"/>
    <lineage>
        <taxon>Eukaryota</taxon>
        <taxon>Viridiplantae</taxon>
        <taxon>Streptophyta</taxon>
        <taxon>Embryophyta</taxon>
        <taxon>Tracheophyta</taxon>
        <taxon>Spermatophyta</taxon>
        <taxon>Magnoliopsida</taxon>
        <taxon>eudicotyledons</taxon>
        <taxon>Gunneridae</taxon>
        <taxon>Pentapetalae</taxon>
        <taxon>rosids</taxon>
        <taxon>fabids</taxon>
        <taxon>Rosales</taxon>
        <taxon>Cannabaceae</taxon>
        <taxon>Cannabis</taxon>
    </lineage>
</organism>
<feature type="domain" description="Kinesin motor" evidence="10">
    <location>
        <begin position="112"/>
        <end position="435"/>
    </location>
</feature>
<accession>A0A7J6EJ64</accession>
<feature type="coiled-coil region" evidence="8">
    <location>
        <begin position="446"/>
        <end position="487"/>
    </location>
</feature>
<dbReference type="EMBL" id="JAATIQ010000200">
    <property type="protein sequence ID" value="KAF4371007.1"/>
    <property type="molecule type" value="Genomic_DNA"/>
</dbReference>
<evidence type="ECO:0000256" key="2">
    <source>
        <dbReference type="ARBA" id="ARBA00022701"/>
    </source>
</evidence>
<feature type="region of interest" description="Disordered" evidence="9">
    <location>
        <begin position="538"/>
        <end position="573"/>
    </location>
</feature>
<evidence type="ECO:0000256" key="3">
    <source>
        <dbReference type="ARBA" id="ARBA00022741"/>
    </source>
</evidence>
<gene>
    <name evidence="11" type="ORF">F8388_021926</name>
    <name evidence="12" type="ORF">G4B88_031324</name>
</gene>
<dbReference type="PRINTS" id="PR00380">
    <property type="entry name" value="KINESINHEAVY"/>
</dbReference>
<dbReference type="GO" id="GO:0003777">
    <property type="term" value="F:microtubule motor activity"/>
    <property type="evidence" value="ECO:0007669"/>
    <property type="project" value="InterPro"/>
</dbReference>
<dbReference type="SUPFAM" id="SSF52540">
    <property type="entry name" value="P-loop containing nucleoside triphosphate hydrolases"/>
    <property type="match status" value="1"/>
</dbReference>
<keyword evidence="6 7" id="KW-0505">Motor protein</keyword>
<keyword evidence="5 8" id="KW-0175">Coiled coil</keyword>
<keyword evidence="2" id="KW-0493">Microtubule</keyword>
<comment type="similarity">
    <text evidence="1">Belongs to the TRAFAC class myosin-kinesin ATPase superfamily. Kinesin family. KIN-14 subfamily.</text>
</comment>
<keyword evidence="14" id="KW-1185">Reference proteome</keyword>
<feature type="binding site" evidence="7">
    <location>
        <begin position="192"/>
        <end position="199"/>
    </location>
    <ligand>
        <name>ATP</name>
        <dbReference type="ChEBI" id="CHEBI:30616"/>
    </ligand>
</feature>
<dbReference type="Gene3D" id="3.40.850.10">
    <property type="entry name" value="Kinesin motor domain"/>
    <property type="match status" value="1"/>
</dbReference>